<protein>
    <submittedName>
        <fullName evidence="5">Secreted protein</fullName>
    </submittedName>
</protein>
<evidence type="ECO:0000256" key="2">
    <source>
        <dbReference type="SAM" id="MobiDB-lite"/>
    </source>
</evidence>
<dbReference type="GO" id="GO:0000014">
    <property type="term" value="F:single-stranded DNA endodeoxyribonuclease activity"/>
    <property type="evidence" value="ECO:0007669"/>
    <property type="project" value="TreeGrafter"/>
</dbReference>
<reference evidence="5" key="1">
    <citation type="submission" date="2024-02" db="UniProtKB">
        <authorList>
            <consortium name="WormBaseParasite"/>
        </authorList>
    </citation>
    <scope>IDENTIFICATION</scope>
</reference>
<evidence type="ECO:0000259" key="3">
    <source>
        <dbReference type="Pfam" id="PF17906"/>
    </source>
</evidence>
<dbReference type="InterPro" id="IPR052709">
    <property type="entry name" value="Transposase-MT_Hybrid"/>
</dbReference>
<evidence type="ECO:0000313" key="5">
    <source>
        <dbReference type="WBParaSite" id="TCONS_00011691.p1"/>
    </source>
</evidence>
<dbReference type="Pfam" id="PF01359">
    <property type="entry name" value="Transposase_1"/>
    <property type="match status" value="1"/>
</dbReference>
<dbReference type="PANTHER" id="PTHR46060:SF2">
    <property type="entry name" value="HISTONE-LYSINE N-METHYLTRANSFERASE SETMAR"/>
    <property type="match status" value="1"/>
</dbReference>
<dbReference type="Gene3D" id="1.10.10.10">
    <property type="entry name" value="Winged helix-like DNA-binding domain superfamily/Winged helix DNA-binding domain"/>
    <property type="match status" value="1"/>
</dbReference>
<dbReference type="GO" id="GO:0006303">
    <property type="term" value="P:double-strand break repair via nonhomologous end joining"/>
    <property type="evidence" value="ECO:0007669"/>
    <property type="project" value="TreeGrafter"/>
</dbReference>
<feature type="domain" description="Mos1 transposase HTH" evidence="3">
    <location>
        <begin position="1"/>
        <end position="39"/>
    </location>
</feature>
<dbReference type="GO" id="GO:0046975">
    <property type="term" value="F:histone H3K36 methyltransferase activity"/>
    <property type="evidence" value="ECO:0007669"/>
    <property type="project" value="TreeGrafter"/>
</dbReference>
<dbReference type="InterPro" id="IPR041426">
    <property type="entry name" value="Mos1_HTH"/>
</dbReference>
<feature type="region of interest" description="Disordered" evidence="2">
    <location>
        <begin position="496"/>
        <end position="614"/>
    </location>
</feature>
<feature type="coiled-coil region" evidence="1">
    <location>
        <begin position="443"/>
        <end position="473"/>
    </location>
</feature>
<dbReference type="GO" id="GO:0000793">
    <property type="term" value="C:condensed chromosome"/>
    <property type="evidence" value="ECO:0007669"/>
    <property type="project" value="TreeGrafter"/>
</dbReference>
<dbReference type="InterPro" id="IPR036397">
    <property type="entry name" value="RNaseH_sf"/>
</dbReference>
<dbReference type="Gene3D" id="1.10.10.1450">
    <property type="match status" value="1"/>
</dbReference>
<evidence type="ECO:0000256" key="1">
    <source>
        <dbReference type="SAM" id="Coils"/>
    </source>
</evidence>
<dbReference type="InterPro" id="IPR036388">
    <property type="entry name" value="WH-like_DNA-bd_sf"/>
</dbReference>
<name>A0AAF5DFF4_STRER</name>
<feature type="compositionally biased region" description="Basic and acidic residues" evidence="2">
    <location>
        <begin position="513"/>
        <end position="524"/>
    </location>
</feature>
<dbReference type="GO" id="GO:0031297">
    <property type="term" value="P:replication fork processing"/>
    <property type="evidence" value="ECO:0007669"/>
    <property type="project" value="TreeGrafter"/>
</dbReference>
<organism evidence="4 5">
    <name type="scientific">Strongyloides stercoralis</name>
    <name type="common">Threadworm</name>
    <dbReference type="NCBI Taxonomy" id="6248"/>
    <lineage>
        <taxon>Eukaryota</taxon>
        <taxon>Metazoa</taxon>
        <taxon>Ecdysozoa</taxon>
        <taxon>Nematoda</taxon>
        <taxon>Chromadorea</taxon>
        <taxon>Rhabditida</taxon>
        <taxon>Tylenchina</taxon>
        <taxon>Panagrolaimomorpha</taxon>
        <taxon>Strongyloidoidea</taxon>
        <taxon>Strongyloididae</taxon>
        <taxon>Strongyloides</taxon>
    </lineage>
</organism>
<dbReference type="Pfam" id="PF13412">
    <property type="entry name" value="HTH_24"/>
    <property type="match status" value="1"/>
</dbReference>
<dbReference type="GO" id="GO:0044774">
    <property type="term" value="P:mitotic DNA integrity checkpoint signaling"/>
    <property type="evidence" value="ECO:0007669"/>
    <property type="project" value="TreeGrafter"/>
</dbReference>
<proteinExistence type="predicted"/>
<dbReference type="InterPro" id="IPR001888">
    <property type="entry name" value="Transposase_1"/>
</dbReference>
<dbReference type="GO" id="GO:0003690">
    <property type="term" value="F:double-stranded DNA binding"/>
    <property type="evidence" value="ECO:0007669"/>
    <property type="project" value="TreeGrafter"/>
</dbReference>
<feature type="compositionally biased region" description="Basic residues" evidence="2">
    <location>
        <begin position="496"/>
        <end position="508"/>
    </location>
</feature>
<dbReference type="Gene3D" id="3.30.420.10">
    <property type="entry name" value="Ribonuclease H-like superfamily/Ribonuclease H"/>
    <property type="match status" value="1"/>
</dbReference>
<dbReference type="GO" id="GO:0003697">
    <property type="term" value="F:single-stranded DNA binding"/>
    <property type="evidence" value="ECO:0007669"/>
    <property type="project" value="TreeGrafter"/>
</dbReference>
<keyword evidence="1" id="KW-0175">Coiled coil</keyword>
<dbReference type="WBParaSite" id="TCONS_00011691.p1">
    <property type="protein sequence ID" value="TCONS_00011691.p1"/>
    <property type="gene ID" value="XLOC_006418"/>
</dbReference>
<dbReference type="Pfam" id="PF17906">
    <property type="entry name" value="HTH_48"/>
    <property type="match status" value="1"/>
</dbReference>
<dbReference type="GO" id="GO:0044547">
    <property type="term" value="F:DNA topoisomerase binding"/>
    <property type="evidence" value="ECO:0007669"/>
    <property type="project" value="TreeGrafter"/>
</dbReference>
<keyword evidence="4" id="KW-1185">Reference proteome</keyword>
<evidence type="ECO:0000313" key="4">
    <source>
        <dbReference type="Proteomes" id="UP000035681"/>
    </source>
</evidence>
<feature type="compositionally biased region" description="Polar residues" evidence="2">
    <location>
        <begin position="552"/>
        <end position="562"/>
    </location>
</feature>
<dbReference type="Proteomes" id="UP000035681">
    <property type="component" value="Unplaced"/>
</dbReference>
<dbReference type="AlphaFoldDB" id="A0AAF5DFF4"/>
<dbReference type="GO" id="GO:0035861">
    <property type="term" value="C:site of double-strand break"/>
    <property type="evidence" value="ECO:0007669"/>
    <property type="project" value="TreeGrafter"/>
</dbReference>
<sequence>FKRGTNATKTTQNINEAFGEDVVSTSTVQRWFKKFNEGNENLENEDRGRPCSTVDNDELRAVVEADPRQTLGQLAEALNVSTATVSRHLKEIGKTKKLDKWIPHELNDYQKNRRFEICSSLILRNKNDPFLDRIVTCDEKWILYDNRKRSGQWLDINEAPKSFPKPQLNQKKVMVTVWWSAEGIIHYEFLKPGETITAESYCQQIEEMHKKLCQKRPALVNRKGPILLHDNARPHVSKKTLQKLGELGYETLPHPAYSPDLAPTDFHFFKHLDHFLNEKIFNNEEDIKTAFEDFIASRSQDFYQNGINKMVSRWQQCIDSTEINIKMNILQYFLSTTIIFIITLSLVVAQSGDLTTDTNSIVTSTDTSAFNKGKTFANPISGNENKTRNDRKKNFKVRNHNKLFKLKKALLETESKNTTISDKTAINLKKSSNESSTETTNIRNRTKNQLIILQKELRRLTKIAEKLTELNEIYTETKQAPPKKKADGEKIRKNFVQKKGINNRHKLNQSKSHIGDGDSGKKTNEQISKSRGVDDRKIGKWKINKKRLPTTIKPNANSTTTLPGEKGHLVTSRINPKQPKKKSNKKIDINSVSTTSLPKTINTSLPPVTTVIPQ</sequence>
<dbReference type="GO" id="GO:0005634">
    <property type="term" value="C:nucleus"/>
    <property type="evidence" value="ECO:0007669"/>
    <property type="project" value="TreeGrafter"/>
</dbReference>
<dbReference type="GO" id="GO:0015074">
    <property type="term" value="P:DNA integration"/>
    <property type="evidence" value="ECO:0007669"/>
    <property type="project" value="TreeGrafter"/>
</dbReference>
<dbReference type="GO" id="GO:0000729">
    <property type="term" value="P:DNA double-strand break processing"/>
    <property type="evidence" value="ECO:0007669"/>
    <property type="project" value="TreeGrafter"/>
</dbReference>
<dbReference type="PANTHER" id="PTHR46060">
    <property type="entry name" value="MARINER MOS1 TRANSPOSASE-LIKE PROTEIN"/>
    <property type="match status" value="1"/>
</dbReference>
<accession>A0AAF5DFF4</accession>
<dbReference type="GO" id="GO:0042800">
    <property type="term" value="F:histone H3K4 methyltransferase activity"/>
    <property type="evidence" value="ECO:0007669"/>
    <property type="project" value="TreeGrafter"/>
</dbReference>
<feature type="compositionally biased region" description="Basic residues" evidence="2">
    <location>
        <begin position="539"/>
        <end position="548"/>
    </location>
</feature>
<feature type="compositionally biased region" description="Polar residues" evidence="2">
    <location>
        <begin position="594"/>
        <end position="614"/>
    </location>
</feature>